<dbReference type="KEGG" id="kng:KNAG_0C01210"/>
<dbReference type="Pfam" id="PF00687">
    <property type="entry name" value="Ribosomal_L1"/>
    <property type="match status" value="1"/>
</dbReference>
<reference evidence="2" key="2">
    <citation type="submission" date="2012-08" db="EMBL/GenBank/DDBJ databases">
        <title>Genome sequence of Kazachstania naganishii.</title>
        <authorList>
            <person name="Gordon J.L."/>
            <person name="Armisen D."/>
            <person name="Proux-Wera E."/>
            <person name="OhEigeartaigh S.S."/>
            <person name="Byrne K.P."/>
            <person name="Wolfe K.H."/>
        </authorList>
    </citation>
    <scope>NUCLEOTIDE SEQUENCE [LARGE SCALE GENOMIC DNA]</scope>
    <source>
        <strain evidence="2">ATCC MYA-139 / BCRC 22969 / CBS 8797 / CCRC 22969 / KCTC 17520 / NBRC 10181 / NCYC 3082</strain>
    </source>
</reference>
<evidence type="ECO:0008006" key="3">
    <source>
        <dbReference type="Google" id="ProtNLM"/>
    </source>
</evidence>
<dbReference type="GO" id="GO:0000462">
    <property type="term" value="P:maturation of SSU-rRNA from tricistronic rRNA transcript (SSU-rRNA, 5.8S rRNA, LSU-rRNA)"/>
    <property type="evidence" value="ECO:0007669"/>
    <property type="project" value="EnsemblFungi"/>
</dbReference>
<dbReference type="Proteomes" id="UP000006310">
    <property type="component" value="Chromosome 3"/>
</dbReference>
<organism evidence="1 2">
    <name type="scientific">Huiozyma naganishii (strain ATCC MYA-139 / BCRC 22969 / CBS 8797 / KCTC 17520 / NBRC 10181 / NCYC 3082 / Yp74L-3)</name>
    <name type="common">Yeast</name>
    <name type="synonym">Kazachstania naganishii</name>
    <dbReference type="NCBI Taxonomy" id="1071383"/>
    <lineage>
        <taxon>Eukaryota</taxon>
        <taxon>Fungi</taxon>
        <taxon>Dikarya</taxon>
        <taxon>Ascomycota</taxon>
        <taxon>Saccharomycotina</taxon>
        <taxon>Saccharomycetes</taxon>
        <taxon>Saccharomycetales</taxon>
        <taxon>Saccharomycetaceae</taxon>
        <taxon>Huiozyma</taxon>
    </lineage>
</organism>
<dbReference type="GO" id="GO:0032040">
    <property type="term" value="C:small-subunit processome"/>
    <property type="evidence" value="ECO:0007669"/>
    <property type="project" value="EnsemblFungi"/>
</dbReference>
<evidence type="ECO:0000313" key="2">
    <source>
        <dbReference type="Proteomes" id="UP000006310"/>
    </source>
</evidence>
<dbReference type="EMBL" id="HE978316">
    <property type="protein sequence ID" value="CCK69234.1"/>
    <property type="molecule type" value="Genomic_DNA"/>
</dbReference>
<dbReference type="OrthoDB" id="10251727at2759"/>
<reference evidence="1 2" key="1">
    <citation type="journal article" date="2011" name="Proc. Natl. Acad. Sci. U.S.A.">
        <title>Evolutionary erosion of yeast sex chromosomes by mating-type switching accidents.</title>
        <authorList>
            <person name="Gordon J.L."/>
            <person name="Armisen D."/>
            <person name="Proux-Wera E."/>
            <person name="Oheigeartaigh S.S."/>
            <person name="Byrne K.P."/>
            <person name="Wolfe K.H."/>
        </authorList>
    </citation>
    <scope>NUCLEOTIDE SEQUENCE [LARGE SCALE GENOMIC DNA]</scope>
    <source>
        <strain evidence="2">ATCC MYA-139 / BCRC 22969 / CBS 8797 / CCRC 22969 / KCTC 17520 / NBRC 10181 / NCYC 3082</strain>
    </source>
</reference>
<dbReference type="InterPro" id="IPR023674">
    <property type="entry name" value="Ribosomal_uL1-like"/>
</dbReference>
<name>J7S4D1_HUIN7</name>
<dbReference type="eggNOG" id="KOG1685">
    <property type="taxonomic scope" value="Eukaryota"/>
</dbReference>
<dbReference type="STRING" id="1071383.J7S4D1"/>
<proteinExistence type="predicted"/>
<protein>
    <recommendedName>
        <fullName evidence="3">Ribosomal protein L1</fullName>
    </recommendedName>
</protein>
<evidence type="ECO:0000313" key="1">
    <source>
        <dbReference type="EMBL" id="CCK69234.1"/>
    </source>
</evidence>
<sequence length="272" mass="30869">MKLAKSDLSRIALDALIAECKTNPKLAEEKDVQIIINTGKNKLNATKDYIPRIIPLKNCKLNHPKDMRILLITKDPSTLYRDSIEKDEYLRDVIKDVISVKHLKRKYKGAKINLLYKEFDLVVADYRVHHLLPKILGAKFFAGSKKLPFMIRLSKAVRVKHQQMVNECDCKYIRAQLKSITKNAYYVPNKDNCLTVRIGQVGRQSVDDMLDNVVDIIQFLSDIKQKPQGGIIRGPVVSIFVKTASSASLPLYEADANSSATHNNEDSDNFEL</sequence>
<dbReference type="SUPFAM" id="SSF56808">
    <property type="entry name" value="Ribosomal protein L1"/>
    <property type="match status" value="1"/>
</dbReference>
<accession>J7S4D1</accession>
<keyword evidence="2" id="KW-1185">Reference proteome</keyword>
<dbReference type="AlphaFoldDB" id="J7S4D1"/>
<dbReference type="InterPro" id="IPR028364">
    <property type="entry name" value="Ribosomal_uL1/biogenesis"/>
</dbReference>
<dbReference type="OMA" id="ADFRVHH"/>
<dbReference type="HOGENOM" id="CLU_063901_0_0_1"/>
<dbReference type="RefSeq" id="XP_022463480.1">
    <property type="nucleotide sequence ID" value="XM_022606823.1"/>
</dbReference>
<gene>
    <name evidence="1" type="primary">KNAG0C01210</name>
    <name evidence="1" type="ordered locus">KNAG_0C01210</name>
</gene>
<dbReference type="GeneID" id="34524914"/>
<dbReference type="GO" id="GO:0030686">
    <property type="term" value="C:90S preribosome"/>
    <property type="evidence" value="ECO:0007669"/>
    <property type="project" value="EnsemblFungi"/>
</dbReference>